<proteinExistence type="predicted"/>
<feature type="domain" description="HTH luxR-type" evidence="4">
    <location>
        <begin position="168"/>
        <end position="233"/>
    </location>
</feature>
<dbReference type="PANTHER" id="PTHR44688:SF16">
    <property type="entry name" value="DNA-BINDING TRANSCRIPTIONAL ACTIVATOR DEVR_DOSR"/>
    <property type="match status" value="1"/>
</dbReference>
<dbReference type="CDD" id="cd06170">
    <property type="entry name" value="LuxR_C_like"/>
    <property type="match status" value="1"/>
</dbReference>
<dbReference type="Proteomes" id="UP000011021">
    <property type="component" value="Unassembled WGS sequence"/>
</dbReference>
<dbReference type="Gene3D" id="1.10.10.10">
    <property type="entry name" value="Winged helix-like DNA-binding domain superfamily/Winged helix DNA-binding domain"/>
    <property type="match status" value="1"/>
</dbReference>
<keyword evidence="6" id="KW-1185">Reference proteome</keyword>
<dbReference type="SUPFAM" id="SSF46894">
    <property type="entry name" value="C-terminal effector domain of the bipartite response regulators"/>
    <property type="match status" value="1"/>
</dbReference>
<evidence type="ECO:0000313" key="6">
    <source>
        <dbReference type="Proteomes" id="UP000011021"/>
    </source>
</evidence>
<evidence type="ECO:0000259" key="4">
    <source>
        <dbReference type="PROSITE" id="PS50043"/>
    </source>
</evidence>
<dbReference type="RefSeq" id="WP_005672170.1">
    <property type="nucleotide sequence ID" value="NZ_CP146288.1"/>
</dbReference>
<dbReference type="EMBL" id="AEQP01000001">
    <property type="protein sequence ID" value="EFV96123.1"/>
    <property type="molecule type" value="Genomic_DNA"/>
</dbReference>
<dbReference type="GO" id="GO:0006355">
    <property type="term" value="P:regulation of DNA-templated transcription"/>
    <property type="evidence" value="ECO:0007669"/>
    <property type="project" value="InterPro"/>
</dbReference>
<dbReference type="PROSITE" id="PS00622">
    <property type="entry name" value="HTH_LUXR_1"/>
    <property type="match status" value="1"/>
</dbReference>
<evidence type="ECO:0000256" key="1">
    <source>
        <dbReference type="ARBA" id="ARBA00023015"/>
    </source>
</evidence>
<dbReference type="SUPFAM" id="SSF75516">
    <property type="entry name" value="Pheromone-binding domain of LuxR-like quorum-sensing transcription factors"/>
    <property type="match status" value="1"/>
</dbReference>
<keyword evidence="2" id="KW-0238">DNA-binding</keyword>
<accession>E7RTN7</accession>
<dbReference type="AlphaFoldDB" id="E7RTN7"/>
<keyword evidence="1" id="KW-0805">Transcription regulation</keyword>
<dbReference type="PROSITE" id="PS50043">
    <property type="entry name" value="HTH_LUXR_2"/>
    <property type="match status" value="1"/>
</dbReference>
<comment type="caution">
    <text evidence="5">The sequence shown here is derived from an EMBL/GenBank/DDBJ whole genome shotgun (WGS) entry which is preliminary data.</text>
</comment>
<organism evidence="5 6">
    <name type="scientific">Lautropia mirabilis ATCC 51599</name>
    <dbReference type="NCBI Taxonomy" id="887898"/>
    <lineage>
        <taxon>Bacteria</taxon>
        <taxon>Pseudomonadati</taxon>
        <taxon>Pseudomonadota</taxon>
        <taxon>Betaproteobacteria</taxon>
        <taxon>Burkholderiales</taxon>
        <taxon>Burkholderiaceae</taxon>
        <taxon>Lautropia</taxon>
    </lineage>
</organism>
<dbReference type="HOGENOM" id="CLU_072786_7_0_4"/>
<evidence type="ECO:0000313" key="5">
    <source>
        <dbReference type="EMBL" id="EFV96123.1"/>
    </source>
</evidence>
<reference evidence="5 6" key="1">
    <citation type="submission" date="2010-12" db="EMBL/GenBank/DDBJ databases">
        <authorList>
            <person name="Muzny D."/>
            <person name="Qin X."/>
            <person name="Deng J."/>
            <person name="Jiang H."/>
            <person name="Liu Y."/>
            <person name="Qu J."/>
            <person name="Song X.-Z."/>
            <person name="Zhang L."/>
            <person name="Thornton R."/>
            <person name="Coyle M."/>
            <person name="Francisco L."/>
            <person name="Jackson L."/>
            <person name="Javaid M."/>
            <person name="Korchina V."/>
            <person name="Kovar C."/>
            <person name="Mata R."/>
            <person name="Mathew T."/>
            <person name="Ngo R."/>
            <person name="Nguyen L."/>
            <person name="Nguyen N."/>
            <person name="Okwuonu G."/>
            <person name="Ongeri F."/>
            <person name="Pham C."/>
            <person name="Simmons D."/>
            <person name="Wilczek-Boney K."/>
            <person name="Hale W."/>
            <person name="Jakkamsetti A."/>
            <person name="Pham P."/>
            <person name="Ruth R."/>
            <person name="San Lucas F."/>
            <person name="Warren J."/>
            <person name="Zhang J."/>
            <person name="Zhao Z."/>
            <person name="Zhou C."/>
            <person name="Zhu D."/>
            <person name="Lee S."/>
            <person name="Bess C."/>
            <person name="Blankenburg K."/>
            <person name="Forbes L."/>
            <person name="Fu Q."/>
            <person name="Gubbala S."/>
            <person name="Hirani K."/>
            <person name="Jayaseelan J.C."/>
            <person name="Lara F."/>
            <person name="Munidasa M."/>
            <person name="Palculict T."/>
            <person name="Patil S."/>
            <person name="Pu L.-L."/>
            <person name="Saada N."/>
            <person name="Tang L."/>
            <person name="Weissenberger G."/>
            <person name="Zhu Y."/>
            <person name="Hemphill L."/>
            <person name="Shang Y."/>
            <person name="Youmans B."/>
            <person name="Ayvaz T."/>
            <person name="Ross M."/>
            <person name="Santibanez J."/>
            <person name="Aqrawi P."/>
            <person name="Gross S."/>
            <person name="Joshi V."/>
            <person name="Fowler G."/>
            <person name="Nazareth L."/>
            <person name="Reid J."/>
            <person name="Worley K."/>
            <person name="Petrosino J."/>
            <person name="Highlander S."/>
            <person name="Gibbs R."/>
        </authorList>
    </citation>
    <scope>NUCLEOTIDE SEQUENCE [LARGE SCALE GENOMIC DNA]</scope>
    <source>
        <strain evidence="5 6">ATCC 51599</strain>
    </source>
</reference>
<dbReference type="Pfam" id="PF03472">
    <property type="entry name" value="Autoind_bind"/>
    <property type="match status" value="1"/>
</dbReference>
<dbReference type="InterPro" id="IPR005143">
    <property type="entry name" value="TF_LuxR_autoind-bd_dom"/>
</dbReference>
<dbReference type="InterPro" id="IPR000792">
    <property type="entry name" value="Tscrpt_reg_LuxR_C"/>
</dbReference>
<dbReference type="Pfam" id="PF00196">
    <property type="entry name" value="GerE"/>
    <property type="match status" value="1"/>
</dbReference>
<dbReference type="InterPro" id="IPR036693">
    <property type="entry name" value="TF_LuxR_autoind-bd_dom_sf"/>
</dbReference>
<dbReference type="SMART" id="SM00421">
    <property type="entry name" value="HTH_LUXR"/>
    <property type="match status" value="1"/>
</dbReference>
<dbReference type="InterPro" id="IPR016032">
    <property type="entry name" value="Sig_transdc_resp-reg_C-effctor"/>
</dbReference>
<dbReference type="InterPro" id="IPR036388">
    <property type="entry name" value="WH-like_DNA-bd_sf"/>
</dbReference>
<dbReference type="GO" id="GO:0003677">
    <property type="term" value="F:DNA binding"/>
    <property type="evidence" value="ECO:0007669"/>
    <property type="project" value="UniProtKB-KW"/>
</dbReference>
<name>E7RTN7_9BURK</name>
<dbReference type="PANTHER" id="PTHR44688">
    <property type="entry name" value="DNA-BINDING TRANSCRIPTIONAL ACTIVATOR DEVR_DOSR"/>
    <property type="match status" value="1"/>
</dbReference>
<sequence>MDRWQDDLIGAVSGDSASEREVFECIQRASRALGFQHVSYGFQAPLPLSRPKFTWLNDYPGDWQTHYMDAGYPAVDPRIIRARQSSEPFIWNETLFSEVPELWADLQARGIQHGWSQSTLHEPGGIGMLSLCRSTPITEQDLQTRLQHMQWLALLAHKAFSKLIRARIASNAPSLTERELEVLRWTADGKSAQDIAEILLLSKNTVDFHIRNSINKLDVPNKTAAVVRAVLLGLFQ</sequence>
<dbReference type="eggNOG" id="COG2197">
    <property type="taxonomic scope" value="Bacteria"/>
</dbReference>
<keyword evidence="3" id="KW-0804">Transcription</keyword>
<evidence type="ECO:0000256" key="3">
    <source>
        <dbReference type="ARBA" id="ARBA00023163"/>
    </source>
</evidence>
<gene>
    <name evidence="5" type="primary">bmaR</name>
    <name evidence="5" type="ORF">HMPREF0551_0306</name>
</gene>
<dbReference type="STRING" id="887898.HMPREF0551_0306"/>
<protein>
    <submittedName>
        <fullName evidence="5">Autoinducer-binding transcriptional regulator BmaR5</fullName>
    </submittedName>
</protein>
<dbReference type="PRINTS" id="PR00038">
    <property type="entry name" value="HTHLUXR"/>
</dbReference>
<dbReference type="Gene3D" id="3.30.450.80">
    <property type="entry name" value="Transcription factor LuxR-like, autoinducer-binding domain"/>
    <property type="match status" value="1"/>
</dbReference>
<evidence type="ECO:0000256" key="2">
    <source>
        <dbReference type="ARBA" id="ARBA00023125"/>
    </source>
</evidence>